<dbReference type="Gene3D" id="2.130.10.10">
    <property type="entry name" value="YVTN repeat-like/Quinoprotein amine dehydrogenase"/>
    <property type="match status" value="2"/>
</dbReference>
<keyword evidence="3 4" id="KW-0408">Iron</keyword>
<dbReference type="Gene3D" id="1.10.760.10">
    <property type="entry name" value="Cytochrome c-like domain"/>
    <property type="match status" value="1"/>
</dbReference>
<dbReference type="GO" id="GO:0020037">
    <property type="term" value="F:heme binding"/>
    <property type="evidence" value="ECO:0007669"/>
    <property type="project" value="InterPro"/>
</dbReference>
<evidence type="ECO:0000313" key="8">
    <source>
        <dbReference type="Proteomes" id="UP000193427"/>
    </source>
</evidence>
<organism evidence="7 8">
    <name type="scientific">Piscinibacter gummiphilus</name>
    <dbReference type="NCBI Taxonomy" id="946333"/>
    <lineage>
        <taxon>Bacteria</taxon>
        <taxon>Pseudomonadati</taxon>
        <taxon>Pseudomonadota</taxon>
        <taxon>Betaproteobacteria</taxon>
        <taxon>Burkholderiales</taxon>
        <taxon>Sphaerotilaceae</taxon>
        <taxon>Piscinibacter</taxon>
    </lineage>
</organism>
<dbReference type="KEGG" id="rgu:A4W93_05275"/>
<evidence type="ECO:0000256" key="5">
    <source>
        <dbReference type="SAM" id="SignalP"/>
    </source>
</evidence>
<evidence type="ECO:0000256" key="3">
    <source>
        <dbReference type="ARBA" id="ARBA00023004"/>
    </source>
</evidence>
<evidence type="ECO:0000256" key="2">
    <source>
        <dbReference type="ARBA" id="ARBA00022723"/>
    </source>
</evidence>
<keyword evidence="2 4" id="KW-0479">Metal-binding</keyword>
<dbReference type="SUPFAM" id="SSF101898">
    <property type="entry name" value="NHL repeat"/>
    <property type="match status" value="1"/>
</dbReference>
<evidence type="ECO:0000256" key="4">
    <source>
        <dbReference type="PROSITE-ProRule" id="PRU00433"/>
    </source>
</evidence>
<reference evidence="7 8" key="1">
    <citation type="submission" date="2016-04" db="EMBL/GenBank/DDBJ databases">
        <title>Complete genome sequence of natural rubber-degrading, novel Gram-negative bacterium, Rhizobacter gummiphilus strain NS21.</title>
        <authorList>
            <person name="Tabata M."/>
            <person name="Kasai D."/>
            <person name="Fukuda M."/>
        </authorList>
    </citation>
    <scope>NUCLEOTIDE SEQUENCE [LARGE SCALE GENOMIC DNA]</scope>
    <source>
        <strain evidence="7 8">NS21</strain>
    </source>
</reference>
<dbReference type="PANTHER" id="PTHR47197:SF3">
    <property type="entry name" value="DIHYDRO-HEME D1 DEHYDROGENASE"/>
    <property type="match status" value="1"/>
</dbReference>
<dbReference type="Proteomes" id="UP000193427">
    <property type="component" value="Chromosome"/>
</dbReference>
<dbReference type="OrthoDB" id="9805202at2"/>
<evidence type="ECO:0000313" key="7">
    <source>
        <dbReference type="EMBL" id="ARN19369.1"/>
    </source>
</evidence>
<dbReference type="InterPro" id="IPR051200">
    <property type="entry name" value="Host-pathogen_enzymatic-act"/>
</dbReference>
<protein>
    <recommendedName>
        <fullName evidence="6">Cytochrome c domain-containing protein</fullName>
    </recommendedName>
</protein>
<dbReference type="GO" id="GO:0046872">
    <property type="term" value="F:metal ion binding"/>
    <property type="evidence" value="ECO:0007669"/>
    <property type="project" value="UniProtKB-KW"/>
</dbReference>
<dbReference type="PANTHER" id="PTHR47197">
    <property type="entry name" value="PROTEIN NIRF"/>
    <property type="match status" value="1"/>
</dbReference>
<feature type="chain" id="PRO_5030036672" description="Cytochrome c domain-containing protein" evidence="5">
    <location>
        <begin position="33"/>
        <end position="993"/>
    </location>
</feature>
<evidence type="ECO:0000256" key="1">
    <source>
        <dbReference type="ARBA" id="ARBA00022617"/>
    </source>
</evidence>
<feature type="domain" description="Cytochrome c" evidence="6">
    <location>
        <begin position="506"/>
        <end position="638"/>
    </location>
</feature>
<proteinExistence type="predicted"/>
<dbReference type="InterPro" id="IPR015943">
    <property type="entry name" value="WD40/YVTN_repeat-like_dom_sf"/>
</dbReference>
<dbReference type="InterPro" id="IPR036909">
    <property type="entry name" value="Cyt_c-like_dom_sf"/>
</dbReference>
<keyword evidence="8" id="KW-1185">Reference proteome</keyword>
<dbReference type="InterPro" id="IPR009056">
    <property type="entry name" value="Cyt_c-like_dom"/>
</dbReference>
<dbReference type="AlphaFoldDB" id="A0A1W6L4V7"/>
<dbReference type="EMBL" id="CP015118">
    <property type="protein sequence ID" value="ARN19369.1"/>
    <property type="molecule type" value="Genomic_DNA"/>
</dbReference>
<dbReference type="PROSITE" id="PS51007">
    <property type="entry name" value="CYTC"/>
    <property type="match status" value="1"/>
</dbReference>
<gene>
    <name evidence="7" type="ORF">A4W93_05275</name>
</gene>
<sequence>MAGERRFNTWRGRLMALVAAPAMLFCAASTHAAITFDSGPVRPVAMSPDGTKLFVVNTPNGTLEIFNITASGVTPAGRVPVGLDPVAVAVRNDSEVWVVNHLSDSVSVVSLTGVPRVTRTLLVGDEPRDIVFAGTSGQRAFITTAHRGQQLLDPSLANVPGAGDPKLTTASVGRADVWVFDPNALGSSVGGTPVRIMNFFADTPRALAVSPDKSTVYVAAFKSGNQTTIVPPDYLCPDFSRNPCVRKGITVPGGLPGPATNYEGKRAPDVGLIVKYDNVQRKWLDTLGRDWSKAVNFNLPDLDVFSVDANQLSQKTAVPHVGTTLFNMVVNPVNGKLYVSNTEAMNQLHFEGSGEYGGSTVQGQIAKTRITVVSGTTAQPRHLNKHLDYSKLSSHAGFDATAKNHSLSTPLEMVVSRDGKTLYVAAFGSSKVGVFDTATLENDAFNPRTQSARYITVGGGGPSGLVLDEARNRLYVTTRFDNAVKVIDLATRGQLASSAMPSPEPADIVAGRPMLYDANLTSANGESSCSSCHTFGDKDELAWDLGDPNGKVEKSPIPQNLIGPFNMKQFGISNLNGTGATDDFHPMKGPMTTQTLAGMTNSGAMHWRGDRSNGFFGVDGYIGDDDTMKRKAYGDNEAMNFKNFIVALGGLLGKATPPTGPTVEDVEIMNKFAAFQLQVQLPPNPVRALNNSLNASQERGRVIFMGPKNLDGSIRPFDGLPGLQPLRDLQGGGKTSFTCNDCHRIDAANGRFGTQGESNFEGETQILKVPQLRNMYSKVGMFGTKDLTIVRIAGAPFQGDQIRGFGFIHDGVIDTLFRFLNLFQFNDPLVQFEKMHKGKPTELEALFYMGSSFGRMGFPYFEWAAAPMQRDVEQFLLAVDTDLAPIVGQQVTYGPTTANAAGARVDLLKARAGAVFTSKILGGATKECDLVARAATPTGLVGYLYSPTAGNFRTAAGATVTDAQLRTSALTAGREVTYTCAVPGTGAQLAFGL</sequence>
<dbReference type="GO" id="GO:0009055">
    <property type="term" value="F:electron transfer activity"/>
    <property type="evidence" value="ECO:0007669"/>
    <property type="project" value="InterPro"/>
</dbReference>
<name>A0A1W6L4V7_9BURK</name>
<accession>A0A1W6L4V7</accession>
<keyword evidence="5" id="KW-0732">Signal</keyword>
<dbReference type="SUPFAM" id="SSF46626">
    <property type="entry name" value="Cytochrome c"/>
    <property type="match status" value="1"/>
</dbReference>
<dbReference type="STRING" id="946333.A4W93_05275"/>
<feature type="signal peptide" evidence="5">
    <location>
        <begin position="1"/>
        <end position="32"/>
    </location>
</feature>
<evidence type="ECO:0000259" key="6">
    <source>
        <dbReference type="PROSITE" id="PS51007"/>
    </source>
</evidence>
<keyword evidence="1 4" id="KW-0349">Heme</keyword>